<evidence type="ECO:0000256" key="12">
    <source>
        <dbReference type="RuleBase" id="RU361172"/>
    </source>
</evidence>
<dbReference type="EMBL" id="NUEQ01000033">
    <property type="protein sequence ID" value="PEJ30879.1"/>
    <property type="molecule type" value="Genomic_DNA"/>
</dbReference>
<evidence type="ECO:0000256" key="3">
    <source>
        <dbReference type="ARBA" id="ARBA00008273"/>
    </source>
</evidence>
<reference evidence="14 17" key="2">
    <citation type="submission" date="2018-07" db="EMBL/GenBank/DDBJ databases">
        <title>The molecular basis for the intramolecular migration of carboxyl group in the catabolism of para-hydroxybenzoate via gentisate.</title>
        <authorList>
            <person name="Zhao H."/>
            <person name="Xu Y."/>
            <person name="Lin S."/>
            <person name="Spain J.C."/>
            <person name="Zhou N.-Y."/>
        </authorList>
    </citation>
    <scope>NUCLEOTIDE SEQUENCE [LARGE SCALE GENOMIC DNA]</scope>
    <source>
        <strain evidence="14 17">PHB-7a</strain>
    </source>
</reference>
<dbReference type="GO" id="GO:0004018">
    <property type="term" value="F:N6-(1,2-dicarboxyethyl)AMP AMP-lyase (fumarate-forming) activity"/>
    <property type="evidence" value="ECO:0007669"/>
    <property type="project" value="UniProtKB-UniRule"/>
</dbReference>
<protein>
    <recommendedName>
        <fullName evidence="5 11">Adenylosuccinate lyase</fullName>
        <shortName evidence="12">ASL</shortName>
        <ecNumber evidence="4 11">4.3.2.2</ecNumber>
    </recommendedName>
    <alternativeName>
        <fullName evidence="9 12">Adenylosuccinase</fullName>
    </alternativeName>
</protein>
<dbReference type="InterPro" id="IPR004769">
    <property type="entry name" value="Pur_lyase"/>
</dbReference>
<dbReference type="PANTHER" id="PTHR43172">
    <property type="entry name" value="ADENYLOSUCCINATE LYASE"/>
    <property type="match status" value="1"/>
</dbReference>
<dbReference type="Gene3D" id="1.20.200.10">
    <property type="entry name" value="Fumarase/aspartase (Central domain)"/>
    <property type="match status" value="1"/>
</dbReference>
<dbReference type="FunFam" id="1.10.275.10:FF:000006">
    <property type="entry name" value="Adenylosuccinate lyase"/>
    <property type="match status" value="1"/>
</dbReference>
<comment type="pathway">
    <text evidence="1 12">Purine metabolism; IMP biosynthesis via de novo pathway; 5-amino-1-(5-phospho-D-ribosyl)imidazole-4-carboxamide from 5-amino-1-(5-phospho-D-ribosyl)imidazole-4-carboxylate: step 2/2.</text>
</comment>
<evidence type="ECO:0000256" key="2">
    <source>
        <dbReference type="ARBA" id="ARBA00004734"/>
    </source>
</evidence>
<dbReference type="SUPFAM" id="SSF48557">
    <property type="entry name" value="L-aspartase-like"/>
    <property type="match status" value="1"/>
</dbReference>
<keyword evidence="6 12" id="KW-0658">Purine biosynthesis</keyword>
<dbReference type="PROSITE" id="PS00163">
    <property type="entry name" value="FUMARATE_LYASES"/>
    <property type="match status" value="1"/>
</dbReference>
<dbReference type="NCBIfam" id="TIGR00928">
    <property type="entry name" value="purB"/>
    <property type="match status" value="1"/>
</dbReference>
<gene>
    <name evidence="15" type="ORF">CN689_19400</name>
    <name evidence="14" type="ORF">DTO10_13765</name>
</gene>
<dbReference type="AlphaFoldDB" id="A0AAX0RRA0"/>
<evidence type="ECO:0000256" key="11">
    <source>
        <dbReference type="NCBIfam" id="TIGR00928"/>
    </source>
</evidence>
<evidence type="ECO:0000259" key="13">
    <source>
        <dbReference type="SMART" id="SM00998"/>
    </source>
</evidence>
<comment type="catalytic activity">
    <reaction evidence="10">
        <text>N(6)-(1,2-dicarboxyethyl)-AMP = fumarate + AMP</text>
        <dbReference type="Rhea" id="RHEA:16853"/>
        <dbReference type="ChEBI" id="CHEBI:29806"/>
        <dbReference type="ChEBI" id="CHEBI:57567"/>
        <dbReference type="ChEBI" id="CHEBI:456215"/>
        <dbReference type="EC" id="4.3.2.2"/>
    </reaction>
    <physiologicalReaction direction="left-to-right" evidence="10">
        <dbReference type="Rhea" id="RHEA:16854"/>
    </physiologicalReaction>
</comment>
<dbReference type="RefSeq" id="WP_053344202.1">
    <property type="nucleotide sequence ID" value="NZ_CP030926.1"/>
</dbReference>
<dbReference type="InterPro" id="IPR019468">
    <property type="entry name" value="AdenyloSucc_lyase_C"/>
</dbReference>
<comment type="pathway">
    <text evidence="2 12">Purine metabolism; AMP biosynthesis via de novo pathway; AMP from IMP: step 2/2.</text>
</comment>
<dbReference type="FunFam" id="1.10.40.30:FF:000007">
    <property type="entry name" value="Adenylosuccinate lyase"/>
    <property type="match status" value="1"/>
</dbReference>
<dbReference type="GeneID" id="97407864"/>
<dbReference type="Pfam" id="PF10397">
    <property type="entry name" value="ADSL_C"/>
    <property type="match status" value="1"/>
</dbReference>
<dbReference type="Proteomes" id="UP000220106">
    <property type="component" value="Unassembled WGS sequence"/>
</dbReference>
<evidence type="ECO:0000313" key="15">
    <source>
        <dbReference type="EMBL" id="PEJ30879.1"/>
    </source>
</evidence>
<dbReference type="FunFam" id="1.20.200.10:FF:000008">
    <property type="entry name" value="Adenylosuccinate lyase"/>
    <property type="match status" value="1"/>
</dbReference>
<evidence type="ECO:0000256" key="4">
    <source>
        <dbReference type="ARBA" id="ARBA00012339"/>
    </source>
</evidence>
<dbReference type="PRINTS" id="PR00145">
    <property type="entry name" value="ARGSUCLYASE"/>
</dbReference>
<dbReference type="CDD" id="cd01360">
    <property type="entry name" value="Adenylsuccinate_lyase_1"/>
    <property type="match status" value="1"/>
</dbReference>
<dbReference type="EMBL" id="CP030926">
    <property type="protein sequence ID" value="AXN39334.1"/>
    <property type="molecule type" value="Genomic_DNA"/>
</dbReference>
<evidence type="ECO:0000256" key="7">
    <source>
        <dbReference type="ARBA" id="ARBA00023239"/>
    </source>
</evidence>
<keyword evidence="7 12" id="KW-0456">Lyase</keyword>
<dbReference type="KEGG" id="pbut:DTO10_13765"/>
<dbReference type="PRINTS" id="PR00149">
    <property type="entry name" value="FUMRATELYASE"/>
</dbReference>
<evidence type="ECO:0000256" key="6">
    <source>
        <dbReference type="ARBA" id="ARBA00022755"/>
    </source>
</evidence>
<dbReference type="InterPro" id="IPR024083">
    <property type="entry name" value="Fumarase/histidase_N"/>
</dbReference>
<dbReference type="PANTHER" id="PTHR43172:SF1">
    <property type="entry name" value="ADENYLOSUCCINATE LYASE"/>
    <property type="match status" value="1"/>
</dbReference>
<evidence type="ECO:0000313" key="14">
    <source>
        <dbReference type="EMBL" id="AXN39334.1"/>
    </source>
</evidence>
<dbReference type="GO" id="GO:0005829">
    <property type="term" value="C:cytosol"/>
    <property type="evidence" value="ECO:0007669"/>
    <property type="project" value="TreeGrafter"/>
</dbReference>
<dbReference type="Proteomes" id="UP000260457">
    <property type="component" value="Chromosome"/>
</dbReference>
<dbReference type="EC" id="4.3.2.2" evidence="4 11"/>
<feature type="domain" description="Adenylosuccinate lyase C-terminal" evidence="13">
    <location>
        <begin position="349"/>
        <end position="429"/>
    </location>
</feature>
<evidence type="ECO:0000256" key="5">
    <source>
        <dbReference type="ARBA" id="ARBA00017058"/>
    </source>
</evidence>
<comment type="similarity">
    <text evidence="3 12">Belongs to the lyase 1 family. Adenylosuccinate lyase subfamily.</text>
</comment>
<reference evidence="15 16" key="1">
    <citation type="submission" date="2017-09" db="EMBL/GenBank/DDBJ databases">
        <title>Large-scale bioinformatics analysis of Bacillus genomes uncovers conserved roles of natural products in bacterial physiology.</title>
        <authorList>
            <consortium name="Agbiome Team Llc"/>
            <person name="Bleich R.M."/>
            <person name="Kirk G.J."/>
            <person name="Santa Maria K.C."/>
            <person name="Allen S.E."/>
            <person name="Farag S."/>
            <person name="Shank E.A."/>
            <person name="Bowers A."/>
        </authorList>
    </citation>
    <scope>NUCLEOTIDE SEQUENCE [LARGE SCALE GENOMIC DNA]</scope>
    <source>
        <strain evidence="15 16">AFS003229</strain>
    </source>
</reference>
<dbReference type="SMART" id="SM00998">
    <property type="entry name" value="ADSL_C"/>
    <property type="match status" value="1"/>
</dbReference>
<dbReference type="InterPro" id="IPR000362">
    <property type="entry name" value="Fumarate_lyase_fam"/>
</dbReference>
<dbReference type="GO" id="GO:0070626">
    <property type="term" value="F:(S)-2-(5-amino-1-(5-phospho-D-ribosyl)imidazole-4-carboxamido) succinate lyase (fumarate-forming) activity"/>
    <property type="evidence" value="ECO:0007669"/>
    <property type="project" value="TreeGrafter"/>
</dbReference>
<proteinExistence type="inferred from homology"/>
<evidence type="ECO:0000313" key="17">
    <source>
        <dbReference type="Proteomes" id="UP000260457"/>
    </source>
</evidence>
<dbReference type="InterPro" id="IPR020557">
    <property type="entry name" value="Fumarate_lyase_CS"/>
</dbReference>
<dbReference type="InterPro" id="IPR022761">
    <property type="entry name" value="Fumarate_lyase_N"/>
</dbReference>
<evidence type="ECO:0000256" key="8">
    <source>
        <dbReference type="ARBA" id="ARBA00024477"/>
    </source>
</evidence>
<evidence type="ECO:0000256" key="1">
    <source>
        <dbReference type="ARBA" id="ARBA00004706"/>
    </source>
</evidence>
<dbReference type="Gene3D" id="1.10.40.30">
    <property type="entry name" value="Fumarase/aspartase (C-terminal domain)"/>
    <property type="match status" value="1"/>
</dbReference>
<evidence type="ECO:0000256" key="9">
    <source>
        <dbReference type="ARBA" id="ARBA00030717"/>
    </source>
</evidence>
<sequence>MIERYTRPEMGNIWTETNRFNAWLEVEILACEAWSELGVIPKEDVQLLRENATFNVDRINEIEKDTRHDVVAFTRAVSETLGEERKWVHYGLTSTDVVDTALSYVIKQANDILSKDLNNFVEILKNKAKEHKYTVQMGRTHGVHAEPTTFGLKLALWYQEMKRNVERFDEARKNIEVGKISGAVGTYANIDPFVEKFVCEKLGLEAAPISTQTLQRDRHAHYMSTLALIATSIEKFAVEIRGLQKSETREVEEFFAKGQKGSSAMPHKRNPIGSENMTGMARVIRGYMMTAYENVALWHERDISHSSAERIILPDATIALNYMLNRFSNIVKNLTVYPENMKRNMDRTLGLIFSQRVLLSLIDKGLVREEAYDTVQPKAMEAWELQVPFRSLIEKDDKITSLLTKEELDDCFDPTHHLKNVDVIFDRLGL</sequence>
<accession>A0AAX0RRA0</accession>
<keyword evidence="17" id="KW-1185">Reference proteome</keyword>
<dbReference type="GO" id="GO:0044208">
    <property type="term" value="P:'de novo' AMP biosynthetic process"/>
    <property type="evidence" value="ECO:0007669"/>
    <property type="project" value="TreeGrafter"/>
</dbReference>
<name>A0AAX0RRA0_9BACI</name>
<comment type="catalytic activity">
    <reaction evidence="8">
        <text>(2S)-2-[5-amino-1-(5-phospho-beta-D-ribosyl)imidazole-4-carboxamido]succinate = 5-amino-1-(5-phospho-beta-D-ribosyl)imidazole-4-carboxamide + fumarate</text>
        <dbReference type="Rhea" id="RHEA:23920"/>
        <dbReference type="ChEBI" id="CHEBI:29806"/>
        <dbReference type="ChEBI" id="CHEBI:58443"/>
        <dbReference type="ChEBI" id="CHEBI:58475"/>
        <dbReference type="EC" id="4.3.2.2"/>
    </reaction>
    <physiologicalReaction direction="left-to-right" evidence="8">
        <dbReference type="Rhea" id="RHEA:23921"/>
    </physiologicalReaction>
</comment>
<organism evidence="15 16">
    <name type="scientific">Peribacillus butanolivorans</name>
    <dbReference type="NCBI Taxonomy" id="421767"/>
    <lineage>
        <taxon>Bacteria</taxon>
        <taxon>Bacillati</taxon>
        <taxon>Bacillota</taxon>
        <taxon>Bacilli</taxon>
        <taxon>Bacillales</taxon>
        <taxon>Bacillaceae</taxon>
        <taxon>Peribacillus</taxon>
    </lineage>
</organism>
<evidence type="ECO:0000313" key="16">
    <source>
        <dbReference type="Proteomes" id="UP000220106"/>
    </source>
</evidence>
<dbReference type="InterPro" id="IPR008948">
    <property type="entry name" value="L-Aspartase-like"/>
</dbReference>
<evidence type="ECO:0000256" key="10">
    <source>
        <dbReference type="ARBA" id="ARBA00049115"/>
    </source>
</evidence>
<dbReference type="Pfam" id="PF00206">
    <property type="entry name" value="Lyase_1"/>
    <property type="match status" value="1"/>
</dbReference>
<dbReference type="Gene3D" id="1.10.275.10">
    <property type="entry name" value="Fumarase/aspartase (N-terminal domain)"/>
    <property type="match status" value="1"/>
</dbReference>